<comment type="caution">
    <text evidence="1">The sequence shown here is derived from an EMBL/GenBank/DDBJ whole genome shotgun (WGS) entry which is preliminary data.</text>
</comment>
<name>A0ABV8AQV5_9BACT</name>
<sequence>MQESKGWVVLVTFLGFCLSAKSFAQQERLNILFIPTDDLDYMDLGAYGNLYNETPHLDSLTKNEIN</sequence>
<keyword evidence="2" id="KW-1185">Reference proteome</keyword>
<gene>
    <name evidence="1" type="ORF">ACFOSV_09115</name>
</gene>
<dbReference type="SUPFAM" id="SSF53649">
    <property type="entry name" value="Alkaline phosphatase-like"/>
    <property type="match status" value="1"/>
</dbReference>
<proteinExistence type="predicted"/>
<evidence type="ECO:0000313" key="2">
    <source>
        <dbReference type="Proteomes" id="UP001595805"/>
    </source>
</evidence>
<protein>
    <submittedName>
        <fullName evidence="1">Uncharacterized protein</fullName>
    </submittedName>
</protein>
<dbReference type="Gene3D" id="3.40.720.10">
    <property type="entry name" value="Alkaline Phosphatase, subunit A"/>
    <property type="match status" value="1"/>
</dbReference>
<dbReference type="InterPro" id="IPR017850">
    <property type="entry name" value="Alkaline_phosphatase_core_sf"/>
</dbReference>
<accession>A0ABV8AQV5</accession>
<organism evidence="1 2">
    <name type="scientific">Algoriphagus namhaensis</name>
    <dbReference type="NCBI Taxonomy" id="915353"/>
    <lineage>
        <taxon>Bacteria</taxon>
        <taxon>Pseudomonadati</taxon>
        <taxon>Bacteroidota</taxon>
        <taxon>Cytophagia</taxon>
        <taxon>Cytophagales</taxon>
        <taxon>Cyclobacteriaceae</taxon>
        <taxon>Algoriphagus</taxon>
    </lineage>
</organism>
<reference evidence="2" key="1">
    <citation type="journal article" date="2019" name="Int. J. Syst. Evol. Microbiol.">
        <title>The Global Catalogue of Microorganisms (GCM) 10K type strain sequencing project: providing services to taxonomists for standard genome sequencing and annotation.</title>
        <authorList>
            <consortium name="The Broad Institute Genomics Platform"/>
            <consortium name="The Broad Institute Genome Sequencing Center for Infectious Disease"/>
            <person name="Wu L."/>
            <person name="Ma J."/>
        </authorList>
    </citation>
    <scope>NUCLEOTIDE SEQUENCE [LARGE SCALE GENOMIC DNA]</scope>
    <source>
        <strain evidence="2">CCUG 60523</strain>
    </source>
</reference>
<evidence type="ECO:0000313" key="1">
    <source>
        <dbReference type="EMBL" id="MFC3880333.1"/>
    </source>
</evidence>
<dbReference type="EMBL" id="JBHRZS010000007">
    <property type="protein sequence ID" value="MFC3880333.1"/>
    <property type="molecule type" value="Genomic_DNA"/>
</dbReference>
<dbReference type="Proteomes" id="UP001595805">
    <property type="component" value="Unassembled WGS sequence"/>
</dbReference>
<dbReference type="RefSeq" id="WP_377905641.1">
    <property type="nucleotide sequence ID" value="NZ_JBHRZS010000007.1"/>
</dbReference>